<reference evidence="1 2" key="1">
    <citation type="submission" date="2018-08" db="EMBL/GenBank/DDBJ databases">
        <title>Genomic taxonomy of the Vibrionaceae family.</title>
        <authorList>
            <person name="Gomez-Gil B."/>
            <person name="Tanaka M."/>
            <person name="Sawabe T."/>
            <person name="Enciso-Ibarra K."/>
        </authorList>
    </citation>
    <scope>NUCLEOTIDE SEQUENCE [LARGE SCALE GENOMIC DNA]</scope>
    <source>
        <strain evidence="1 2">CAIM 1831</strain>
    </source>
</reference>
<keyword evidence="2" id="KW-1185">Reference proteome</keyword>
<evidence type="ECO:0000313" key="2">
    <source>
        <dbReference type="Proteomes" id="UP000262832"/>
    </source>
</evidence>
<proteinExistence type="predicted"/>
<gene>
    <name evidence="1" type="ORF">D1115_17095</name>
</gene>
<evidence type="ECO:0000313" key="1">
    <source>
        <dbReference type="EMBL" id="AXY02728.1"/>
    </source>
</evidence>
<dbReference type="RefSeq" id="WP_128812639.1">
    <property type="nucleotide sequence ID" value="NZ_CP032094.1"/>
</dbReference>
<organism evidence="1 2">
    <name type="scientific">Vibrio alfacsensis</name>
    <dbReference type="NCBI Taxonomy" id="1074311"/>
    <lineage>
        <taxon>Bacteria</taxon>
        <taxon>Pseudomonadati</taxon>
        <taxon>Pseudomonadota</taxon>
        <taxon>Gammaproteobacteria</taxon>
        <taxon>Vibrionales</taxon>
        <taxon>Vibrionaceae</taxon>
        <taxon>Vibrio</taxon>
    </lineage>
</organism>
<accession>A0ABN5PIQ8</accession>
<dbReference type="Proteomes" id="UP000262832">
    <property type="component" value="Chromosome II"/>
</dbReference>
<dbReference type="EMBL" id="CP032094">
    <property type="protein sequence ID" value="AXY02728.1"/>
    <property type="molecule type" value="Genomic_DNA"/>
</dbReference>
<protein>
    <submittedName>
        <fullName evidence="1">Uncharacterized protein</fullName>
    </submittedName>
</protein>
<name>A0ABN5PIQ8_9VIBR</name>
<sequence length="202" mass="23299">MAESTFVIDDRSFIEELTYNENGTKAKAEFSKYLTFIESVSNTIASEKYGDIYTPESIFQEKINGKEIYKILGSPAGANRDVYLRAFTLFRRFKTYVTEDHLDLGVYASDNEYASSSFIQNRNCGFISIRNVETAEWWDKSRHTLVSNKLSALCSYRKIFTTITNRMQTLKPIQKSYGQIVTFIEPLLDLTNFKFLSLPSYP</sequence>